<keyword evidence="3" id="KW-1185">Reference proteome</keyword>
<dbReference type="Proteomes" id="UP001189429">
    <property type="component" value="Unassembled WGS sequence"/>
</dbReference>
<proteinExistence type="predicted"/>
<feature type="region of interest" description="Disordered" evidence="1">
    <location>
        <begin position="89"/>
        <end position="108"/>
    </location>
</feature>
<dbReference type="EMBL" id="CAUYUJ010005557">
    <property type="protein sequence ID" value="CAK0814099.1"/>
    <property type="molecule type" value="Genomic_DNA"/>
</dbReference>
<evidence type="ECO:0008006" key="4">
    <source>
        <dbReference type="Google" id="ProtNLM"/>
    </source>
</evidence>
<reference evidence="2" key="1">
    <citation type="submission" date="2023-10" db="EMBL/GenBank/DDBJ databases">
        <authorList>
            <person name="Chen Y."/>
            <person name="Shah S."/>
            <person name="Dougan E. K."/>
            <person name="Thang M."/>
            <person name="Chan C."/>
        </authorList>
    </citation>
    <scope>NUCLEOTIDE SEQUENCE [LARGE SCALE GENOMIC DNA]</scope>
</reference>
<name>A0ABN9R881_9DINO</name>
<evidence type="ECO:0000313" key="2">
    <source>
        <dbReference type="EMBL" id="CAK0814099.1"/>
    </source>
</evidence>
<feature type="region of interest" description="Disordered" evidence="1">
    <location>
        <begin position="13"/>
        <end position="39"/>
    </location>
</feature>
<comment type="caution">
    <text evidence="2">The sequence shown here is derived from an EMBL/GenBank/DDBJ whole genome shotgun (WGS) entry which is preliminary data.</text>
</comment>
<organism evidence="2 3">
    <name type="scientific">Prorocentrum cordatum</name>
    <dbReference type="NCBI Taxonomy" id="2364126"/>
    <lineage>
        <taxon>Eukaryota</taxon>
        <taxon>Sar</taxon>
        <taxon>Alveolata</taxon>
        <taxon>Dinophyceae</taxon>
        <taxon>Prorocentrales</taxon>
        <taxon>Prorocentraceae</taxon>
        <taxon>Prorocentrum</taxon>
    </lineage>
</organism>
<accession>A0ABN9R881</accession>
<evidence type="ECO:0000313" key="3">
    <source>
        <dbReference type="Proteomes" id="UP001189429"/>
    </source>
</evidence>
<feature type="compositionally biased region" description="Gly residues" evidence="1">
    <location>
        <begin position="17"/>
        <end position="35"/>
    </location>
</feature>
<protein>
    <recommendedName>
        <fullName evidence="4">Exocyst complex component Sec10</fullName>
    </recommendedName>
</protein>
<evidence type="ECO:0000256" key="1">
    <source>
        <dbReference type="SAM" id="MobiDB-lite"/>
    </source>
</evidence>
<gene>
    <name evidence="2" type="ORF">PCOR1329_LOCUS17790</name>
</gene>
<sequence>MYAAGWKLEDGVTEGARQGGGRLGHARRGSGGGRNWHGHKYTSTSSKIWEIWQMEETTIIEQRFGNMGNPGISVYLPVSPWASFEALAPARPPERPRPRVPQSSLAQAPGLEEQVADGLELLLGEARAGLAEARRRGAAEREGALRRAREGCARAELEFRRQRALVEGGIGPADGPGDGPAAVEELAAQLRVEAEAAARGAGSLVEAAAPGPPLFEQVAELVQRCSLQPGATDSATQRRGLAAVVGLADLLLEYERDCLAMRMALSGDEAQEVGDWIERVARQITSQEGGVQEALRPESLAHQLRSENELLREALRQ</sequence>